<gene>
    <name evidence="2" type="ORF">M419DRAFT_12117</name>
</gene>
<dbReference type="AlphaFoldDB" id="A0A024RXZ8"/>
<dbReference type="OrthoDB" id="10443853at2759"/>
<reference evidence="3" key="1">
    <citation type="journal article" date="2013" name="Ind. Biotechnol.">
        <title>Comparative genomics analysis of Trichoderma reesei strains.</title>
        <authorList>
            <person name="Koike H."/>
            <person name="Aerts A."/>
            <person name="LaButti K."/>
            <person name="Grigoriev I.V."/>
            <person name="Baker S.E."/>
        </authorList>
    </citation>
    <scope>NUCLEOTIDE SEQUENCE [LARGE SCALE GENOMIC DNA]</scope>
    <source>
        <strain evidence="3">ATCC 56765 / BCRC 32924 / NRRL 11460 / Rut C-30</strain>
    </source>
</reference>
<dbReference type="EMBL" id="KI911165">
    <property type="protein sequence ID" value="ETR98024.1"/>
    <property type="molecule type" value="Genomic_DNA"/>
</dbReference>
<evidence type="ECO:0000313" key="3">
    <source>
        <dbReference type="Proteomes" id="UP000024376"/>
    </source>
</evidence>
<name>A0A024RXZ8_HYPJR</name>
<proteinExistence type="predicted"/>
<protein>
    <submittedName>
        <fullName evidence="2">Uncharacterized protein</fullName>
    </submittedName>
</protein>
<organism evidence="2 3">
    <name type="scientific">Hypocrea jecorina (strain ATCC 56765 / BCRC 32924 / NRRL 11460 / Rut C-30)</name>
    <name type="common">Trichoderma reesei</name>
    <dbReference type="NCBI Taxonomy" id="1344414"/>
    <lineage>
        <taxon>Eukaryota</taxon>
        <taxon>Fungi</taxon>
        <taxon>Dikarya</taxon>
        <taxon>Ascomycota</taxon>
        <taxon>Pezizomycotina</taxon>
        <taxon>Sordariomycetes</taxon>
        <taxon>Hypocreomycetidae</taxon>
        <taxon>Hypocreales</taxon>
        <taxon>Hypocreaceae</taxon>
        <taxon>Trichoderma</taxon>
    </lineage>
</organism>
<accession>A0A024RXZ8</accession>
<dbReference type="HOGENOM" id="CLU_860695_0_0_1"/>
<feature type="compositionally biased region" description="Polar residues" evidence="1">
    <location>
        <begin position="1"/>
        <end position="12"/>
    </location>
</feature>
<feature type="region of interest" description="Disordered" evidence="1">
    <location>
        <begin position="1"/>
        <end position="26"/>
    </location>
</feature>
<dbReference type="KEGG" id="trr:M419DRAFT_12117"/>
<dbReference type="Proteomes" id="UP000024376">
    <property type="component" value="Unassembled WGS sequence"/>
</dbReference>
<evidence type="ECO:0000313" key="2">
    <source>
        <dbReference type="EMBL" id="ETR98024.1"/>
    </source>
</evidence>
<evidence type="ECO:0000256" key="1">
    <source>
        <dbReference type="SAM" id="MobiDB-lite"/>
    </source>
</evidence>
<sequence length="323" mass="37230">MSISFTTESNEVATPIEADSGPNAMDSTEQEWELIQQKVEDGQAITFSELVALSNIPPFDMRTMLAPKARILFVQTLMRNLEDLEARNYITINTPLKIGEDGMWDAESPPSPPEEYQAMMMYVRMDRVPTPQWAMEYEVRELKAELSNILKSRGPVSHSAWAALERKLASPDTGTCFDVDSVVESAMDRENDDWNLILRTKPYTILPPSALALDDRYLRGVVAAMLRLCGVPDELATRYASPEQVDATIRRYLEPHVQNSNYTINIRLFSCYLHQRMDAEFKQHRDFQRCHMRAIRALETFQARKLFNRLYRVDYPCSDWSDE</sequence>